<gene>
    <name evidence="1" type="ORF">BpHYR1_029541</name>
</gene>
<dbReference type="AlphaFoldDB" id="A0A3M7R8G5"/>
<comment type="caution">
    <text evidence="1">The sequence shown here is derived from an EMBL/GenBank/DDBJ whole genome shotgun (WGS) entry which is preliminary data.</text>
</comment>
<name>A0A3M7R8G5_BRAPC</name>
<proteinExistence type="predicted"/>
<organism evidence="1 2">
    <name type="scientific">Brachionus plicatilis</name>
    <name type="common">Marine rotifer</name>
    <name type="synonym">Brachionus muelleri</name>
    <dbReference type="NCBI Taxonomy" id="10195"/>
    <lineage>
        <taxon>Eukaryota</taxon>
        <taxon>Metazoa</taxon>
        <taxon>Spiralia</taxon>
        <taxon>Gnathifera</taxon>
        <taxon>Rotifera</taxon>
        <taxon>Eurotatoria</taxon>
        <taxon>Monogononta</taxon>
        <taxon>Pseudotrocha</taxon>
        <taxon>Ploima</taxon>
        <taxon>Brachionidae</taxon>
        <taxon>Brachionus</taxon>
    </lineage>
</organism>
<accession>A0A3M7R8G5</accession>
<dbReference type="Proteomes" id="UP000276133">
    <property type="component" value="Unassembled WGS sequence"/>
</dbReference>
<protein>
    <submittedName>
        <fullName evidence="1">Uncharacterized protein</fullName>
    </submittedName>
</protein>
<sequence length="90" mass="10225">MVKKASSLALGFKVANFNSTLTMSWSYHTFELFSEVSLKLYKLRTRSSIRSICSISIILIVCVFENKTLSLRRIAVLTYLKNLFIIADIG</sequence>
<evidence type="ECO:0000313" key="1">
    <source>
        <dbReference type="EMBL" id="RNA19528.1"/>
    </source>
</evidence>
<dbReference type="EMBL" id="REGN01004029">
    <property type="protein sequence ID" value="RNA19528.1"/>
    <property type="molecule type" value="Genomic_DNA"/>
</dbReference>
<evidence type="ECO:0000313" key="2">
    <source>
        <dbReference type="Proteomes" id="UP000276133"/>
    </source>
</evidence>
<reference evidence="1 2" key="1">
    <citation type="journal article" date="2018" name="Sci. Rep.">
        <title>Genomic signatures of local adaptation to the degree of environmental predictability in rotifers.</title>
        <authorList>
            <person name="Franch-Gras L."/>
            <person name="Hahn C."/>
            <person name="Garcia-Roger E.M."/>
            <person name="Carmona M.J."/>
            <person name="Serra M."/>
            <person name="Gomez A."/>
        </authorList>
    </citation>
    <scope>NUCLEOTIDE SEQUENCE [LARGE SCALE GENOMIC DNA]</scope>
    <source>
        <strain evidence="1">HYR1</strain>
    </source>
</reference>
<keyword evidence="2" id="KW-1185">Reference proteome</keyword>